<dbReference type="InterPro" id="IPR009057">
    <property type="entry name" value="Homeodomain-like_sf"/>
</dbReference>
<protein>
    <submittedName>
        <fullName evidence="3">Transcriptional regulator, TetR family</fullName>
    </submittedName>
</protein>
<dbReference type="Pfam" id="PF00440">
    <property type="entry name" value="TetR_N"/>
    <property type="match status" value="1"/>
</dbReference>
<reference evidence="3" key="1">
    <citation type="submission" date="2015-10" db="EMBL/GenBank/DDBJ databases">
        <authorList>
            <person name="Gilbert D.G."/>
        </authorList>
    </citation>
    <scope>NUCLEOTIDE SEQUENCE</scope>
</reference>
<proteinExistence type="predicted"/>
<feature type="domain" description="HTH tetR-type" evidence="2">
    <location>
        <begin position="1"/>
        <end position="50"/>
    </location>
</feature>
<dbReference type="PROSITE" id="PS50977">
    <property type="entry name" value="HTH_TETR_2"/>
    <property type="match status" value="1"/>
</dbReference>
<evidence type="ECO:0000313" key="3">
    <source>
        <dbReference type="EMBL" id="CUS57951.1"/>
    </source>
</evidence>
<evidence type="ECO:0000259" key="2">
    <source>
        <dbReference type="PROSITE" id="PS50977"/>
    </source>
</evidence>
<dbReference type="GO" id="GO:0003677">
    <property type="term" value="F:DNA binding"/>
    <property type="evidence" value="ECO:0007669"/>
    <property type="project" value="UniProtKB-KW"/>
</dbReference>
<accession>A0A160U2P2</accession>
<dbReference type="Pfam" id="PF13972">
    <property type="entry name" value="TetR"/>
    <property type="match status" value="1"/>
</dbReference>
<dbReference type="Gene3D" id="1.10.357.10">
    <property type="entry name" value="Tetracycline Repressor, domain 2"/>
    <property type="match status" value="1"/>
</dbReference>
<gene>
    <name evidence="3" type="ORF">MGWOODY_Hyp436</name>
</gene>
<evidence type="ECO:0000256" key="1">
    <source>
        <dbReference type="ARBA" id="ARBA00023125"/>
    </source>
</evidence>
<organism evidence="3">
    <name type="scientific">hydrothermal vent metagenome</name>
    <dbReference type="NCBI Taxonomy" id="652676"/>
    <lineage>
        <taxon>unclassified sequences</taxon>
        <taxon>metagenomes</taxon>
        <taxon>ecological metagenomes</taxon>
    </lineage>
</organism>
<dbReference type="InterPro" id="IPR001647">
    <property type="entry name" value="HTH_TetR"/>
</dbReference>
<dbReference type="InterPro" id="IPR025722">
    <property type="entry name" value="TetR"/>
</dbReference>
<dbReference type="AlphaFoldDB" id="A0A160U2P2"/>
<dbReference type="EMBL" id="CZQD01000053">
    <property type="protein sequence ID" value="CUS57951.1"/>
    <property type="molecule type" value="Genomic_DNA"/>
</dbReference>
<name>A0A160U2P2_9ZZZZ</name>
<sequence length="199" mass="23041">MLLFNEEGEAQQTAVDISNALDISPGNLYYHFKGKDAIIHALFDRFENEMRIILSGSRGRITSLEDSWVYLYIILEEIYDFRFFYRDLGLLLDRYPDLAKRFRSILSRMRTALVGVLDELTAGSVLRLDPRLREVLTDQFMTTLTFWLAEDHLNADSHDGPTLIHRTVLQVMCLLPPYMGDRGVETLTDLFEHYDTVVA</sequence>
<keyword evidence="1" id="KW-0238">DNA-binding</keyword>
<dbReference type="SUPFAM" id="SSF46689">
    <property type="entry name" value="Homeodomain-like"/>
    <property type="match status" value="1"/>
</dbReference>